<accession>A0ACB9QW46</accession>
<name>A0ACB9QW46_9MYRT</name>
<gene>
    <name evidence="1" type="ORF">MLD38_019109</name>
</gene>
<protein>
    <submittedName>
        <fullName evidence="1">Uncharacterized protein</fullName>
    </submittedName>
</protein>
<evidence type="ECO:0000313" key="1">
    <source>
        <dbReference type="EMBL" id="KAI4370799.1"/>
    </source>
</evidence>
<keyword evidence="2" id="KW-1185">Reference proteome</keyword>
<dbReference type="EMBL" id="CM042884">
    <property type="protein sequence ID" value="KAI4370799.1"/>
    <property type="molecule type" value="Genomic_DNA"/>
</dbReference>
<organism evidence="1 2">
    <name type="scientific">Melastoma candidum</name>
    <dbReference type="NCBI Taxonomy" id="119954"/>
    <lineage>
        <taxon>Eukaryota</taxon>
        <taxon>Viridiplantae</taxon>
        <taxon>Streptophyta</taxon>
        <taxon>Embryophyta</taxon>
        <taxon>Tracheophyta</taxon>
        <taxon>Spermatophyta</taxon>
        <taxon>Magnoliopsida</taxon>
        <taxon>eudicotyledons</taxon>
        <taxon>Gunneridae</taxon>
        <taxon>Pentapetalae</taxon>
        <taxon>rosids</taxon>
        <taxon>malvids</taxon>
        <taxon>Myrtales</taxon>
        <taxon>Melastomataceae</taxon>
        <taxon>Melastomatoideae</taxon>
        <taxon>Melastomateae</taxon>
        <taxon>Melastoma</taxon>
    </lineage>
</organism>
<evidence type="ECO:0000313" key="2">
    <source>
        <dbReference type="Proteomes" id="UP001057402"/>
    </source>
</evidence>
<proteinExistence type="predicted"/>
<dbReference type="Proteomes" id="UP001057402">
    <property type="component" value="Chromosome 5"/>
</dbReference>
<sequence>MVKNECKPTRSICALEISVFFDRNDPEMGVEVWNYIVDNGLPDLDASANELLLGLCNLRRFQELKSFSEFMLDRRVKIYDSTMEKLPVVMCKIGNWRSVRDTYEKILKRRKASVYFQWAFHAKPGV</sequence>
<reference evidence="2" key="1">
    <citation type="journal article" date="2023" name="Front. Plant Sci.">
        <title>Chromosomal-level genome assembly of Melastoma candidum provides insights into trichome evolution.</title>
        <authorList>
            <person name="Zhong Y."/>
            <person name="Wu W."/>
            <person name="Sun C."/>
            <person name="Zou P."/>
            <person name="Liu Y."/>
            <person name="Dai S."/>
            <person name="Zhou R."/>
        </authorList>
    </citation>
    <scope>NUCLEOTIDE SEQUENCE [LARGE SCALE GENOMIC DNA]</scope>
</reference>
<comment type="caution">
    <text evidence="1">The sequence shown here is derived from an EMBL/GenBank/DDBJ whole genome shotgun (WGS) entry which is preliminary data.</text>
</comment>